<protein>
    <submittedName>
        <fullName evidence="1">Uncharacterized protein</fullName>
    </submittedName>
</protein>
<organism evidence="1">
    <name type="scientific">marine sediment metagenome</name>
    <dbReference type="NCBI Taxonomy" id="412755"/>
    <lineage>
        <taxon>unclassified sequences</taxon>
        <taxon>metagenomes</taxon>
        <taxon>ecological metagenomes</taxon>
    </lineage>
</organism>
<accession>X1SVD5</accession>
<evidence type="ECO:0000313" key="1">
    <source>
        <dbReference type="EMBL" id="GAI71784.1"/>
    </source>
</evidence>
<dbReference type="EMBL" id="BARV01044497">
    <property type="protein sequence ID" value="GAI71784.1"/>
    <property type="molecule type" value="Genomic_DNA"/>
</dbReference>
<proteinExistence type="predicted"/>
<comment type="caution">
    <text evidence="1">The sequence shown here is derived from an EMBL/GenBank/DDBJ whole genome shotgun (WGS) entry which is preliminary data.</text>
</comment>
<feature type="non-terminal residue" evidence="1">
    <location>
        <position position="1"/>
    </location>
</feature>
<sequence length="83" mass="9569">GQGAIALDKIDPTEIEQSHGILLRRRKAGANAHMSFLRLFRKKTPVYTAELLRPGIKDHLGSLRFYLRTHISTKRNLWGLMRM</sequence>
<feature type="non-terminal residue" evidence="1">
    <location>
        <position position="83"/>
    </location>
</feature>
<reference evidence="1" key="1">
    <citation type="journal article" date="2014" name="Front. Microbiol.">
        <title>High frequency of phylogenetically diverse reductive dehalogenase-homologous genes in deep subseafloor sedimentary metagenomes.</title>
        <authorList>
            <person name="Kawai M."/>
            <person name="Futagami T."/>
            <person name="Toyoda A."/>
            <person name="Takaki Y."/>
            <person name="Nishi S."/>
            <person name="Hori S."/>
            <person name="Arai W."/>
            <person name="Tsubouchi T."/>
            <person name="Morono Y."/>
            <person name="Uchiyama I."/>
            <person name="Ito T."/>
            <person name="Fujiyama A."/>
            <person name="Inagaki F."/>
            <person name="Takami H."/>
        </authorList>
    </citation>
    <scope>NUCLEOTIDE SEQUENCE</scope>
    <source>
        <strain evidence="1">Expedition CK06-06</strain>
    </source>
</reference>
<name>X1SVD5_9ZZZZ</name>
<gene>
    <name evidence="1" type="ORF">S06H3_65818</name>
</gene>
<dbReference type="AlphaFoldDB" id="X1SVD5"/>